<feature type="chain" id="PRO_5046598700" evidence="3">
    <location>
        <begin position="23"/>
        <end position="309"/>
    </location>
</feature>
<dbReference type="EMBL" id="JBIGHW010000001">
    <property type="protein sequence ID" value="MFG6439088.1"/>
    <property type="molecule type" value="Genomic_DNA"/>
</dbReference>
<accession>A0ABW7FBH9</accession>
<keyword evidence="1 5" id="KW-0378">Hydrolase</keyword>
<keyword evidence="2" id="KW-0326">Glycosidase</keyword>
<gene>
    <name evidence="5" type="ORF">ACG0Z3_00170</name>
</gene>
<evidence type="ECO:0000256" key="1">
    <source>
        <dbReference type="ARBA" id="ARBA00022801"/>
    </source>
</evidence>
<dbReference type="InterPro" id="IPR023186">
    <property type="entry name" value="IUNH"/>
</dbReference>
<feature type="domain" description="Inosine/uridine-preferring nucleoside hydrolase" evidence="4">
    <location>
        <begin position="34"/>
        <end position="231"/>
    </location>
</feature>
<name>A0ABW7FBH9_9BURK</name>
<dbReference type="Proteomes" id="UP001606301">
    <property type="component" value="Unassembled WGS sequence"/>
</dbReference>
<evidence type="ECO:0000256" key="2">
    <source>
        <dbReference type="ARBA" id="ARBA00023295"/>
    </source>
</evidence>
<dbReference type="InterPro" id="IPR036452">
    <property type="entry name" value="Ribo_hydro-like"/>
</dbReference>
<feature type="signal peptide" evidence="3">
    <location>
        <begin position="1"/>
        <end position="22"/>
    </location>
</feature>
<evidence type="ECO:0000256" key="3">
    <source>
        <dbReference type="SAM" id="SignalP"/>
    </source>
</evidence>
<dbReference type="RefSeq" id="WP_394394359.1">
    <property type="nucleotide sequence ID" value="NZ_JBIGHW010000001.1"/>
</dbReference>
<evidence type="ECO:0000259" key="4">
    <source>
        <dbReference type="Pfam" id="PF01156"/>
    </source>
</evidence>
<keyword evidence="6" id="KW-1185">Reference proteome</keyword>
<keyword evidence="3" id="KW-0732">Signal</keyword>
<organism evidence="5 6">
    <name type="scientific">Pelomonas margarita</name>
    <dbReference type="NCBI Taxonomy" id="3299031"/>
    <lineage>
        <taxon>Bacteria</taxon>
        <taxon>Pseudomonadati</taxon>
        <taxon>Pseudomonadota</taxon>
        <taxon>Betaproteobacteria</taxon>
        <taxon>Burkholderiales</taxon>
        <taxon>Sphaerotilaceae</taxon>
        <taxon>Roseateles</taxon>
    </lineage>
</organism>
<proteinExistence type="predicted"/>
<evidence type="ECO:0000313" key="6">
    <source>
        <dbReference type="Proteomes" id="UP001606301"/>
    </source>
</evidence>
<dbReference type="GO" id="GO:0016787">
    <property type="term" value="F:hydrolase activity"/>
    <property type="evidence" value="ECO:0007669"/>
    <property type="project" value="UniProtKB-KW"/>
</dbReference>
<dbReference type="InterPro" id="IPR001910">
    <property type="entry name" value="Inosine/uridine_hydrolase_dom"/>
</dbReference>
<sequence length="309" mass="32397">MDRRLVLAHGAALAATCLPLRAAPLIAQRPSARVIVDNDFAGDPDGLFALAHQWLSPTTKTVLVTTTALDAKLAAMAGEPAGRTAAKGRDLVTELARIAGIAPCPVITGAESFGASDAQVSAAARAIVAEALRDDPLPLFITCGGPLTNVAAALRLAPQIATRMTLIWIGGSLTPGGEPEYNFATDAAAARAVLAHPTLPLWVVPRETYRQLAVSVAELGADLRPASPLGRWLYERYLTLPPFVQLGPTVTLGDGALVHAAVLDRAAPTHHTRVEEAGRELPVIARIDNRALLTDLLAKLRLNATSNQA</sequence>
<reference evidence="5 6" key="1">
    <citation type="submission" date="2024-08" db="EMBL/GenBank/DDBJ databases">
        <authorList>
            <person name="Lu H."/>
        </authorList>
    </citation>
    <scope>NUCLEOTIDE SEQUENCE [LARGE SCALE GENOMIC DNA]</scope>
    <source>
        <strain evidence="5 6">LKC17W</strain>
    </source>
</reference>
<evidence type="ECO:0000313" key="5">
    <source>
        <dbReference type="EMBL" id="MFG6439088.1"/>
    </source>
</evidence>
<dbReference type="SUPFAM" id="SSF53590">
    <property type="entry name" value="Nucleoside hydrolase"/>
    <property type="match status" value="1"/>
</dbReference>
<protein>
    <submittedName>
        <fullName evidence="5">Nucleoside hydrolase</fullName>
    </submittedName>
</protein>
<dbReference type="PANTHER" id="PTHR12304:SF4">
    <property type="entry name" value="URIDINE NUCLEOSIDASE"/>
    <property type="match status" value="1"/>
</dbReference>
<dbReference type="Pfam" id="PF01156">
    <property type="entry name" value="IU_nuc_hydro"/>
    <property type="match status" value="1"/>
</dbReference>
<dbReference type="PANTHER" id="PTHR12304">
    <property type="entry name" value="INOSINE-URIDINE PREFERRING NUCLEOSIDE HYDROLASE"/>
    <property type="match status" value="1"/>
</dbReference>
<comment type="caution">
    <text evidence="5">The sequence shown here is derived from an EMBL/GenBank/DDBJ whole genome shotgun (WGS) entry which is preliminary data.</text>
</comment>
<dbReference type="Gene3D" id="3.90.245.10">
    <property type="entry name" value="Ribonucleoside hydrolase-like"/>
    <property type="match status" value="1"/>
</dbReference>